<feature type="domain" description="Phosphoribosyltransferase" evidence="12">
    <location>
        <begin position="68"/>
        <end position="168"/>
    </location>
</feature>
<dbReference type="HAMAP" id="MF_00004">
    <property type="entry name" value="Aden_phosphoribosyltr"/>
    <property type="match status" value="1"/>
</dbReference>
<keyword evidence="14" id="KW-1185">Reference proteome</keyword>
<evidence type="ECO:0000313" key="14">
    <source>
        <dbReference type="Proteomes" id="UP001620295"/>
    </source>
</evidence>
<dbReference type="EC" id="2.4.2.7" evidence="6 11"/>
<dbReference type="NCBIfam" id="NF002636">
    <property type="entry name" value="PRK02304.1-5"/>
    <property type="match status" value="1"/>
</dbReference>
<evidence type="ECO:0000259" key="12">
    <source>
        <dbReference type="Pfam" id="PF00156"/>
    </source>
</evidence>
<dbReference type="RefSeq" id="WP_358703791.1">
    <property type="nucleotide sequence ID" value="NZ_JBFACG010000013.1"/>
</dbReference>
<proteinExistence type="inferred from homology"/>
<comment type="subcellular location">
    <subcellularLocation>
        <location evidence="3 11">Cytoplasm</location>
    </subcellularLocation>
</comment>
<evidence type="ECO:0000256" key="1">
    <source>
        <dbReference type="ARBA" id="ARBA00000868"/>
    </source>
</evidence>
<sequence length="193" mass="19984">MSAGTTDPALDGLDAEELRGLLLSRILDVPDYPKPGVMFKDITPLLADATAFGALTHALAELCTRHGATKVVGLEARGFILAAPAAVRAGIGFVPVRKAGKLPGATLGQAYELEYGTAEIEIHTDALVPGDRVLVIDDVLATGGTAEASLRLIRRAGAEVAGVAVLLELGFLEGRSRLLPVLDSAPLEALITV</sequence>
<comment type="pathway">
    <text evidence="4 11">Purine metabolism; AMP biosynthesis via salvage pathway; AMP from adenine: step 1/1.</text>
</comment>
<evidence type="ECO:0000256" key="2">
    <source>
        <dbReference type="ARBA" id="ARBA00003968"/>
    </source>
</evidence>
<protein>
    <recommendedName>
        <fullName evidence="6 11">Adenine phosphoribosyltransferase</fullName>
        <shortName evidence="11">APRT</shortName>
        <ecNumber evidence="6 11">2.4.2.7</ecNumber>
    </recommendedName>
</protein>
<dbReference type="PANTHER" id="PTHR32315">
    <property type="entry name" value="ADENINE PHOSPHORIBOSYLTRANSFERASE"/>
    <property type="match status" value="1"/>
</dbReference>
<keyword evidence="8 11" id="KW-0328">Glycosyltransferase</keyword>
<dbReference type="EMBL" id="JBJDQH010000006">
    <property type="protein sequence ID" value="MFK4266991.1"/>
    <property type="molecule type" value="Genomic_DNA"/>
</dbReference>
<dbReference type="Gene3D" id="3.40.50.2020">
    <property type="match status" value="1"/>
</dbReference>
<dbReference type="PANTHER" id="PTHR32315:SF3">
    <property type="entry name" value="ADENINE PHOSPHORIBOSYLTRANSFERASE"/>
    <property type="match status" value="1"/>
</dbReference>
<evidence type="ECO:0000256" key="9">
    <source>
        <dbReference type="ARBA" id="ARBA00022679"/>
    </source>
</evidence>
<evidence type="ECO:0000256" key="7">
    <source>
        <dbReference type="ARBA" id="ARBA00022490"/>
    </source>
</evidence>
<dbReference type="InterPro" id="IPR005764">
    <property type="entry name" value="Ade_phspho_trans"/>
</dbReference>
<evidence type="ECO:0000256" key="5">
    <source>
        <dbReference type="ARBA" id="ARBA00008391"/>
    </source>
</evidence>
<keyword evidence="10 11" id="KW-0660">Purine salvage</keyword>
<dbReference type="NCBIfam" id="NF002634">
    <property type="entry name" value="PRK02304.1-3"/>
    <property type="match status" value="1"/>
</dbReference>
<comment type="catalytic activity">
    <reaction evidence="1 11">
        <text>AMP + diphosphate = 5-phospho-alpha-D-ribose 1-diphosphate + adenine</text>
        <dbReference type="Rhea" id="RHEA:16609"/>
        <dbReference type="ChEBI" id="CHEBI:16708"/>
        <dbReference type="ChEBI" id="CHEBI:33019"/>
        <dbReference type="ChEBI" id="CHEBI:58017"/>
        <dbReference type="ChEBI" id="CHEBI:456215"/>
        <dbReference type="EC" id="2.4.2.7"/>
    </reaction>
</comment>
<dbReference type="CDD" id="cd06223">
    <property type="entry name" value="PRTases_typeI"/>
    <property type="match status" value="1"/>
</dbReference>
<accession>A0ABW8LM38</accession>
<dbReference type="Pfam" id="PF00156">
    <property type="entry name" value="Pribosyltran"/>
    <property type="match status" value="1"/>
</dbReference>
<evidence type="ECO:0000313" key="13">
    <source>
        <dbReference type="EMBL" id="MFK4266991.1"/>
    </source>
</evidence>
<dbReference type="InterPro" id="IPR029057">
    <property type="entry name" value="PRTase-like"/>
</dbReference>
<dbReference type="NCBIfam" id="TIGR01090">
    <property type="entry name" value="apt"/>
    <property type="match status" value="1"/>
</dbReference>
<keyword evidence="7 11" id="KW-0963">Cytoplasm</keyword>
<evidence type="ECO:0000256" key="8">
    <source>
        <dbReference type="ARBA" id="ARBA00022676"/>
    </source>
</evidence>
<reference evidence="13 14" key="1">
    <citation type="submission" date="2024-11" db="EMBL/GenBank/DDBJ databases">
        <title>The Natural Products Discovery Center: Release of the First 8490 Sequenced Strains for Exploring Actinobacteria Biosynthetic Diversity.</title>
        <authorList>
            <person name="Kalkreuter E."/>
            <person name="Kautsar S.A."/>
            <person name="Yang D."/>
            <person name="Bader C.D."/>
            <person name="Teijaro C.N."/>
            <person name="Fluegel L."/>
            <person name="Davis C.M."/>
            <person name="Simpson J.R."/>
            <person name="Lauterbach L."/>
            <person name="Steele A.D."/>
            <person name="Gui C."/>
            <person name="Meng S."/>
            <person name="Li G."/>
            <person name="Viehrig K."/>
            <person name="Ye F."/>
            <person name="Su P."/>
            <person name="Kiefer A.F."/>
            <person name="Nichols A."/>
            <person name="Cepeda A.J."/>
            <person name="Yan W."/>
            <person name="Fan B."/>
            <person name="Jiang Y."/>
            <person name="Adhikari A."/>
            <person name="Zheng C.-J."/>
            <person name="Schuster L."/>
            <person name="Cowan T.M."/>
            <person name="Smanski M.J."/>
            <person name="Chevrette M.G."/>
            <person name="De Carvalho L.P.S."/>
            <person name="Shen B."/>
        </authorList>
    </citation>
    <scope>NUCLEOTIDE SEQUENCE [LARGE SCALE GENOMIC DNA]</scope>
    <source>
        <strain evidence="13 14">NPDC020863</strain>
    </source>
</reference>
<evidence type="ECO:0000256" key="3">
    <source>
        <dbReference type="ARBA" id="ARBA00004496"/>
    </source>
</evidence>
<dbReference type="InterPro" id="IPR050054">
    <property type="entry name" value="UPRTase/APRTase"/>
</dbReference>
<comment type="function">
    <text evidence="2 11">Catalyzes a salvage reaction resulting in the formation of AMP, that is energically less costly than de novo synthesis.</text>
</comment>
<keyword evidence="9 11" id="KW-0808">Transferase</keyword>
<organism evidence="13 14">
    <name type="scientific">Streptomyces milbemycinicus</name>
    <dbReference type="NCBI Taxonomy" id="476552"/>
    <lineage>
        <taxon>Bacteria</taxon>
        <taxon>Bacillati</taxon>
        <taxon>Actinomycetota</taxon>
        <taxon>Actinomycetes</taxon>
        <taxon>Kitasatosporales</taxon>
        <taxon>Streptomycetaceae</taxon>
        <taxon>Streptomyces</taxon>
    </lineage>
</organism>
<evidence type="ECO:0000256" key="10">
    <source>
        <dbReference type="ARBA" id="ARBA00022726"/>
    </source>
</evidence>
<gene>
    <name evidence="11" type="primary">apt</name>
    <name evidence="13" type="ORF">ACI2L5_18930</name>
</gene>
<comment type="similarity">
    <text evidence="5 11">Belongs to the purine/pyrimidine phosphoribosyltransferase family.</text>
</comment>
<evidence type="ECO:0000256" key="11">
    <source>
        <dbReference type="HAMAP-Rule" id="MF_00004"/>
    </source>
</evidence>
<evidence type="ECO:0000256" key="4">
    <source>
        <dbReference type="ARBA" id="ARBA00004659"/>
    </source>
</evidence>
<dbReference type="GO" id="GO:0003999">
    <property type="term" value="F:adenine phosphoribosyltransferase activity"/>
    <property type="evidence" value="ECO:0007669"/>
    <property type="project" value="UniProtKB-EC"/>
</dbReference>
<dbReference type="InterPro" id="IPR000836">
    <property type="entry name" value="PRTase_dom"/>
</dbReference>
<comment type="subunit">
    <text evidence="11">Homodimer.</text>
</comment>
<comment type="caution">
    <text evidence="13">The sequence shown here is derived from an EMBL/GenBank/DDBJ whole genome shotgun (WGS) entry which is preliminary data.</text>
</comment>
<name>A0ABW8LM38_9ACTN</name>
<evidence type="ECO:0000256" key="6">
    <source>
        <dbReference type="ARBA" id="ARBA00011893"/>
    </source>
</evidence>
<dbReference type="SUPFAM" id="SSF53271">
    <property type="entry name" value="PRTase-like"/>
    <property type="match status" value="1"/>
</dbReference>
<dbReference type="Proteomes" id="UP001620295">
    <property type="component" value="Unassembled WGS sequence"/>
</dbReference>